<evidence type="ECO:0000259" key="2">
    <source>
        <dbReference type="PROSITE" id="PS50887"/>
    </source>
</evidence>
<feature type="transmembrane region" description="Helical" evidence="1">
    <location>
        <begin position="145"/>
        <end position="167"/>
    </location>
</feature>
<keyword evidence="1" id="KW-1133">Transmembrane helix</keyword>
<dbReference type="Gene3D" id="3.30.450.40">
    <property type="match status" value="1"/>
</dbReference>
<feature type="domain" description="GGDEF" evidence="2">
    <location>
        <begin position="430"/>
        <end position="572"/>
    </location>
</feature>
<dbReference type="SUPFAM" id="SSF55781">
    <property type="entry name" value="GAF domain-like"/>
    <property type="match status" value="1"/>
</dbReference>
<sequence>MITKRKKLAVYASWLVIWPAAIYILFSNTPLELADYKIDIFGFIVLASVVALFPLLMGDHPVFLTNVVSFAAFLYFGLLVEILVIQAAILFLMLKLGVGRVGFFRIPLNMLMFLVISLASAYVYILLGGSHGSDALSSGNDAIPVVAYVVTHVVVNQLLLQFIWRYLYGRKQNLLDNGVLWELISLILISPVGLMLYFVYTKIGPSAIYLIGFPFLLLSITLRQFHKTSQVNYYLQTTGEIGHELTGSLGVKEVLDVFVMRVTELLPVDYMYVFDVTHGNSLKLIRYYNRFQQDEIPDLNLVENQSISGDTCKRGKGKHYHNRKKWRHLSNSYTPENAESVLSIPISRQNEIVGVITMYSTSPRAFFKYQYMILNILGGYLAVAIENARNYKKTKMESERCPLTSLYNYRYFENYLQILTDEWANEQTSQPVSQILLDIDHFKSVNDQYGHEAGNEILCELAVRLEQVIGELGTVARYGGEEFVVLLPGMTIEESLPMAEEIRQTIIEKPFTAYEHILKDREPASIRISASIGVASYPEHCEDILELTRHADRAMYVGAKQRGRNRVASYEKLKQDAVT</sequence>
<dbReference type="RefSeq" id="WP_289214587.1">
    <property type="nucleotide sequence ID" value="NZ_JAPVRC010000001.1"/>
</dbReference>
<keyword evidence="1" id="KW-0472">Membrane</keyword>
<feature type="transmembrane region" description="Helical" evidence="1">
    <location>
        <begin position="179"/>
        <end position="200"/>
    </location>
</feature>
<reference evidence="4" key="1">
    <citation type="journal article" date="2019" name="Int. J. Syst. Evol. Microbiol.">
        <title>The Global Catalogue of Microorganisms (GCM) 10K type strain sequencing project: providing services to taxonomists for standard genome sequencing and annotation.</title>
        <authorList>
            <consortium name="The Broad Institute Genomics Platform"/>
            <consortium name="The Broad Institute Genome Sequencing Center for Infectious Disease"/>
            <person name="Wu L."/>
            <person name="Ma J."/>
        </authorList>
    </citation>
    <scope>NUCLEOTIDE SEQUENCE [LARGE SCALE GENOMIC DNA]</scope>
    <source>
        <strain evidence="4">CCUG 73951</strain>
    </source>
</reference>
<dbReference type="Gene3D" id="3.30.70.270">
    <property type="match status" value="1"/>
</dbReference>
<dbReference type="InterPro" id="IPR050469">
    <property type="entry name" value="Diguanylate_Cyclase"/>
</dbReference>
<dbReference type="NCBIfam" id="TIGR00254">
    <property type="entry name" value="GGDEF"/>
    <property type="match status" value="1"/>
</dbReference>
<keyword evidence="3" id="KW-0548">Nucleotidyltransferase</keyword>
<organism evidence="3 4">
    <name type="scientific">Halobacillus campisalis</name>
    <dbReference type="NCBI Taxonomy" id="435909"/>
    <lineage>
        <taxon>Bacteria</taxon>
        <taxon>Bacillati</taxon>
        <taxon>Bacillota</taxon>
        <taxon>Bacilli</taxon>
        <taxon>Bacillales</taxon>
        <taxon>Bacillaceae</taxon>
        <taxon>Halobacillus</taxon>
    </lineage>
</organism>
<dbReference type="InterPro" id="IPR029016">
    <property type="entry name" value="GAF-like_dom_sf"/>
</dbReference>
<accession>A0ABW2K4H3</accession>
<protein>
    <submittedName>
        <fullName evidence="3">Diguanylate cyclase</fullName>
        <ecNumber evidence="3">2.7.7.65</ecNumber>
    </submittedName>
</protein>
<dbReference type="PANTHER" id="PTHR45138:SF9">
    <property type="entry name" value="DIGUANYLATE CYCLASE DGCM-RELATED"/>
    <property type="match status" value="1"/>
</dbReference>
<dbReference type="InterPro" id="IPR003018">
    <property type="entry name" value="GAF"/>
</dbReference>
<keyword evidence="3" id="KW-0808">Transferase</keyword>
<dbReference type="EC" id="2.7.7.65" evidence="3"/>
<feature type="transmembrane region" description="Helical" evidence="1">
    <location>
        <begin position="6"/>
        <end position="26"/>
    </location>
</feature>
<keyword evidence="1" id="KW-0812">Transmembrane</keyword>
<dbReference type="Pfam" id="PF00990">
    <property type="entry name" value="GGDEF"/>
    <property type="match status" value="1"/>
</dbReference>
<proteinExistence type="predicted"/>
<dbReference type="CDD" id="cd01949">
    <property type="entry name" value="GGDEF"/>
    <property type="match status" value="1"/>
</dbReference>
<dbReference type="SMART" id="SM00267">
    <property type="entry name" value="GGDEF"/>
    <property type="match status" value="1"/>
</dbReference>
<evidence type="ECO:0000256" key="1">
    <source>
        <dbReference type="SAM" id="Phobius"/>
    </source>
</evidence>
<name>A0ABW2K4H3_9BACI</name>
<dbReference type="InterPro" id="IPR029787">
    <property type="entry name" value="Nucleotide_cyclase"/>
</dbReference>
<dbReference type="Proteomes" id="UP001596494">
    <property type="component" value="Unassembled WGS sequence"/>
</dbReference>
<dbReference type="EMBL" id="JBHTBY010000006">
    <property type="protein sequence ID" value="MFC7321044.1"/>
    <property type="molecule type" value="Genomic_DNA"/>
</dbReference>
<dbReference type="SUPFAM" id="SSF55073">
    <property type="entry name" value="Nucleotide cyclase"/>
    <property type="match status" value="1"/>
</dbReference>
<keyword evidence="4" id="KW-1185">Reference proteome</keyword>
<dbReference type="PROSITE" id="PS50887">
    <property type="entry name" value="GGDEF"/>
    <property type="match status" value="1"/>
</dbReference>
<dbReference type="PANTHER" id="PTHR45138">
    <property type="entry name" value="REGULATORY COMPONENTS OF SENSORY TRANSDUCTION SYSTEM"/>
    <property type="match status" value="1"/>
</dbReference>
<evidence type="ECO:0000313" key="4">
    <source>
        <dbReference type="Proteomes" id="UP001596494"/>
    </source>
</evidence>
<feature type="transmembrane region" description="Helical" evidence="1">
    <location>
        <begin position="106"/>
        <end position="125"/>
    </location>
</feature>
<feature type="transmembrane region" description="Helical" evidence="1">
    <location>
        <begin position="206"/>
        <end position="225"/>
    </location>
</feature>
<dbReference type="GO" id="GO:0052621">
    <property type="term" value="F:diguanylate cyclase activity"/>
    <property type="evidence" value="ECO:0007669"/>
    <property type="project" value="UniProtKB-EC"/>
</dbReference>
<dbReference type="Pfam" id="PF13185">
    <property type="entry name" value="GAF_2"/>
    <property type="match status" value="1"/>
</dbReference>
<gene>
    <name evidence="3" type="ORF">ACFQMN_09140</name>
</gene>
<comment type="caution">
    <text evidence="3">The sequence shown here is derived from an EMBL/GenBank/DDBJ whole genome shotgun (WGS) entry which is preliminary data.</text>
</comment>
<feature type="transmembrane region" description="Helical" evidence="1">
    <location>
        <begin position="70"/>
        <end position="94"/>
    </location>
</feature>
<evidence type="ECO:0000313" key="3">
    <source>
        <dbReference type="EMBL" id="MFC7321044.1"/>
    </source>
</evidence>
<dbReference type="InterPro" id="IPR043128">
    <property type="entry name" value="Rev_trsase/Diguanyl_cyclase"/>
</dbReference>
<feature type="transmembrane region" description="Helical" evidence="1">
    <location>
        <begin position="38"/>
        <end position="58"/>
    </location>
</feature>
<dbReference type="SMART" id="SM00065">
    <property type="entry name" value="GAF"/>
    <property type="match status" value="1"/>
</dbReference>
<dbReference type="InterPro" id="IPR000160">
    <property type="entry name" value="GGDEF_dom"/>
</dbReference>